<comment type="caution">
    <text evidence="14">The sequence shown here is derived from an EMBL/GenBank/DDBJ whole genome shotgun (WGS) entry which is preliminary data.</text>
</comment>
<evidence type="ECO:0000313" key="15">
    <source>
        <dbReference type="Proteomes" id="UP000601435"/>
    </source>
</evidence>
<sequence length="345" mass="38682">VAVLKSLGKHPGIVPLLEVYGEAGKLFMVFEYFERDLARYMQEAGSLSESRVVRFSWQLLNAMAHCHVHRVAHRDVKPQNILVKPESDELKLCDFSLARSVVVQPTVSQSPETHKVASLWYRGPEILLGSESCGHCGVRLDVWSLGCVFAEMLLNEPLFPGSSEIGMLFQQFKLLGTPNESSWPGVTSLANWSTEFPNFQPGFWHEKVKRTPGMHNLISSMVCCCPALRQSTGALLGHGVFRTLDPSLPPSVKLSSECEKGRPQAQRTETVTQKERLAGQSEDQKMAIEDEPLGELFSCLKREKPARPVVPETADVRRASKKPKESQRASLLDEWHVNTQIRRPR</sequence>
<dbReference type="FunFam" id="1.10.510.10:FF:000624">
    <property type="entry name" value="Mitogen-activated protein kinase"/>
    <property type="match status" value="1"/>
</dbReference>
<dbReference type="Gene3D" id="1.10.510.10">
    <property type="entry name" value="Transferase(Phosphotransferase) domain 1"/>
    <property type="match status" value="1"/>
</dbReference>
<dbReference type="GO" id="GO:0000082">
    <property type="term" value="P:G1/S transition of mitotic cell cycle"/>
    <property type="evidence" value="ECO:0007669"/>
    <property type="project" value="TreeGrafter"/>
</dbReference>
<dbReference type="GO" id="GO:0005737">
    <property type="term" value="C:cytoplasm"/>
    <property type="evidence" value="ECO:0007669"/>
    <property type="project" value="TreeGrafter"/>
</dbReference>
<dbReference type="GO" id="GO:0005634">
    <property type="term" value="C:nucleus"/>
    <property type="evidence" value="ECO:0007669"/>
    <property type="project" value="TreeGrafter"/>
</dbReference>
<feature type="non-terminal residue" evidence="14">
    <location>
        <position position="1"/>
    </location>
</feature>
<evidence type="ECO:0000256" key="12">
    <source>
        <dbReference type="SAM" id="MobiDB-lite"/>
    </source>
</evidence>
<dbReference type="SUPFAM" id="SSF56112">
    <property type="entry name" value="Protein kinase-like (PK-like)"/>
    <property type="match status" value="1"/>
</dbReference>
<keyword evidence="6" id="KW-0418">Kinase</keyword>
<accession>A0A812R872</accession>
<dbReference type="GO" id="GO:0004693">
    <property type="term" value="F:cyclin-dependent protein serine/threonine kinase activity"/>
    <property type="evidence" value="ECO:0007669"/>
    <property type="project" value="UniProtKB-EC"/>
</dbReference>
<feature type="compositionally biased region" description="Basic and acidic residues" evidence="12">
    <location>
        <begin position="314"/>
        <end position="336"/>
    </location>
</feature>
<dbReference type="PANTHER" id="PTHR24056:SF254">
    <property type="entry name" value="CYCLIN-DEPENDENT KINASE 2"/>
    <property type="match status" value="1"/>
</dbReference>
<dbReference type="EC" id="2.7.11.22" evidence="2"/>
<evidence type="ECO:0000256" key="10">
    <source>
        <dbReference type="ARBA" id="ARBA00041902"/>
    </source>
</evidence>
<dbReference type="GO" id="GO:0007165">
    <property type="term" value="P:signal transduction"/>
    <property type="evidence" value="ECO:0007669"/>
    <property type="project" value="TreeGrafter"/>
</dbReference>
<dbReference type="SMART" id="SM00220">
    <property type="entry name" value="S_TKc"/>
    <property type="match status" value="1"/>
</dbReference>
<evidence type="ECO:0000256" key="8">
    <source>
        <dbReference type="ARBA" id="ARBA00038543"/>
    </source>
</evidence>
<dbReference type="InterPro" id="IPR050108">
    <property type="entry name" value="CDK"/>
</dbReference>
<dbReference type="InterPro" id="IPR011009">
    <property type="entry name" value="Kinase-like_dom_sf"/>
</dbReference>
<dbReference type="OrthoDB" id="416749at2759"/>
<keyword evidence="7" id="KW-0067">ATP-binding</keyword>
<dbReference type="Gene3D" id="3.30.200.20">
    <property type="entry name" value="Phosphorylase Kinase, domain 1"/>
    <property type="match status" value="1"/>
</dbReference>
<dbReference type="GO" id="GO:0005524">
    <property type="term" value="F:ATP binding"/>
    <property type="evidence" value="ECO:0007669"/>
    <property type="project" value="UniProtKB-KW"/>
</dbReference>
<keyword evidence="5" id="KW-0547">Nucleotide-binding</keyword>
<feature type="compositionally biased region" description="Basic and acidic residues" evidence="12">
    <location>
        <begin position="272"/>
        <end position="281"/>
    </location>
</feature>
<evidence type="ECO:0000256" key="11">
    <source>
        <dbReference type="ARBA" id="ARBA00042858"/>
    </source>
</evidence>
<keyword evidence="3" id="KW-0723">Serine/threonine-protein kinase</keyword>
<dbReference type="GO" id="GO:0030332">
    <property type="term" value="F:cyclin binding"/>
    <property type="evidence" value="ECO:0007669"/>
    <property type="project" value="TreeGrafter"/>
</dbReference>
<evidence type="ECO:0000313" key="14">
    <source>
        <dbReference type="EMBL" id="CAE7425406.1"/>
    </source>
</evidence>
<dbReference type="GO" id="GO:0010468">
    <property type="term" value="P:regulation of gene expression"/>
    <property type="evidence" value="ECO:0007669"/>
    <property type="project" value="TreeGrafter"/>
</dbReference>
<keyword evidence="4" id="KW-0808">Transferase</keyword>
<dbReference type="Proteomes" id="UP000601435">
    <property type="component" value="Unassembled WGS sequence"/>
</dbReference>
<evidence type="ECO:0000259" key="13">
    <source>
        <dbReference type="PROSITE" id="PS50011"/>
    </source>
</evidence>
<gene>
    <name evidence="14" type="primary">CDC2</name>
    <name evidence="14" type="ORF">SNEC2469_LOCUS11667</name>
</gene>
<proteinExistence type="inferred from homology"/>
<feature type="domain" description="Protein kinase" evidence="13">
    <location>
        <begin position="1"/>
        <end position="241"/>
    </location>
</feature>
<feature type="region of interest" description="Disordered" evidence="12">
    <location>
        <begin position="255"/>
        <end position="281"/>
    </location>
</feature>
<dbReference type="EMBL" id="CAJNJA010018529">
    <property type="protein sequence ID" value="CAE7425406.1"/>
    <property type="molecule type" value="Genomic_DNA"/>
</dbReference>
<dbReference type="GO" id="GO:0010389">
    <property type="term" value="P:regulation of G2/M transition of mitotic cell cycle"/>
    <property type="evidence" value="ECO:0007669"/>
    <property type="project" value="TreeGrafter"/>
</dbReference>
<evidence type="ECO:0000256" key="2">
    <source>
        <dbReference type="ARBA" id="ARBA00012425"/>
    </source>
</evidence>
<dbReference type="Pfam" id="PF00069">
    <property type="entry name" value="Pkinase"/>
    <property type="match status" value="1"/>
</dbReference>
<dbReference type="GO" id="GO:0000307">
    <property type="term" value="C:cyclin-dependent protein kinase holoenzyme complex"/>
    <property type="evidence" value="ECO:0007669"/>
    <property type="project" value="TreeGrafter"/>
</dbReference>
<dbReference type="PROSITE" id="PS50011">
    <property type="entry name" value="PROTEIN_KINASE_DOM"/>
    <property type="match status" value="1"/>
</dbReference>
<evidence type="ECO:0000256" key="9">
    <source>
        <dbReference type="ARBA" id="ARBA00039612"/>
    </source>
</evidence>
<dbReference type="PANTHER" id="PTHR24056">
    <property type="entry name" value="CELL DIVISION PROTEIN KINASE"/>
    <property type="match status" value="1"/>
</dbReference>
<protein>
    <recommendedName>
        <fullName evidence="9">Cyclin-dependent kinase 2 homolog</fullName>
        <ecNumber evidence="2">2.7.11.22</ecNumber>
    </recommendedName>
    <alternativeName>
        <fullName evidence="10">Cell division control protein 2 homolog</fullName>
    </alternativeName>
    <alternativeName>
        <fullName evidence="11">cdc2-related kinase 2</fullName>
    </alternativeName>
</protein>
<dbReference type="InterPro" id="IPR008271">
    <property type="entry name" value="Ser/Thr_kinase_AS"/>
</dbReference>
<reference evidence="14" key="1">
    <citation type="submission" date="2021-02" db="EMBL/GenBank/DDBJ databases">
        <authorList>
            <person name="Dougan E. K."/>
            <person name="Rhodes N."/>
            <person name="Thang M."/>
            <person name="Chan C."/>
        </authorList>
    </citation>
    <scope>NUCLEOTIDE SEQUENCE</scope>
</reference>
<comment type="similarity">
    <text evidence="1">Belongs to the protein kinase superfamily. CMGC Ser/Thr protein kinase family. CDC2/CDKX subfamily.</text>
</comment>
<keyword evidence="15" id="KW-1185">Reference proteome</keyword>
<dbReference type="InterPro" id="IPR000719">
    <property type="entry name" value="Prot_kinase_dom"/>
</dbReference>
<evidence type="ECO:0000256" key="3">
    <source>
        <dbReference type="ARBA" id="ARBA00022527"/>
    </source>
</evidence>
<evidence type="ECO:0000256" key="7">
    <source>
        <dbReference type="ARBA" id="ARBA00022840"/>
    </source>
</evidence>
<evidence type="ECO:0000256" key="1">
    <source>
        <dbReference type="ARBA" id="ARBA00006485"/>
    </source>
</evidence>
<name>A0A812R872_9DINO</name>
<organism evidence="14 15">
    <name type="scientific">Symbiodinium necroappetens</name>
    <dbReference type="NCBI Taxonomy" id="1628268"/>
    <lineage>
        <taxon>Eukaryota</taxon>
        <taxon>Sar</taxon>
        <taxon>Alveolata</taxon>
        <taxon>Dinophyceae</taxon>
        <taxon>Suessiales</taxon>
        <taxon>Symbiodiniaceae</taxon>
        <taxon>Symbiodinium</taxon>
    </lineage>
</organism>
<evidence type="ECO:0000256" key="5">
    <source>
        <dbReference type="ARBA" id="ARBA00022741"/>
    </source>
</evidence>
<comment type="subunit">
    <text evidence="8">May form a complex composed of at least the catalytic subunit CRK2 and a cyclin.</text>
</comment>
<evidence type="ECO:0000256" key="6">
    <source>
        <dbReference type="ARBA" id="ARBA00022777"/>
    </source>
</evidence>
<dbReference type="PROSITE" id="PS00108">
    <property type="entry name" value="PROTEIN_KINASE_ST"/>
    <property type="match status" value="1"/>
</dbReference>
<evidence type="ECO:0000256" key="4">
    <source>
        <dbReference type="ARBA" id="ARBA00022679"/>
    </source>
</evidence>
<dbReference type="AlphaFoldDB" id="A0A812R872"/>
<feature type="region of interest" description="Disordered" evidence="12">
    <location>
        <begin position="307"/>
        <end position="345"/>
    </location>
</feature>